<dbReference type="Proteomes" id="UP000198775">
    <property type="component" value="Unassembled WGS sequence"/>
</dbReference>
<reference evidence="2" key="1">
    <citation type="submission" date="2016-10" db="EMBL/GenBank/DDBJ databases">
        <authorList>
            <person name="Varghese N."/>
            <person name="Submissions S."/>
        </authorList>
    </citation>
    <scope>NUCLEOTIDE SEQUENCE [LARGE SCALE GENOMIC DNA]</scope>
    <source>
        <strain evidence="2">IBRC-M 10043</strain>
    </source>
</reference>
<gene>
    <name evidence="1" type="ORF">SAMN05216388_101836</name>
</gene>
<dbReference type="AlphaFoldDB" id="A0A1H8S9U3"/>
<protein>
    <submittedName>
        <fullName evidence="1">Uncharacterized protein</fullName>
    </submittedName>
</protein>
<keyword evidence="2" id="KW-1185">Reference proteome</keyword>
<accession>A0A1H8S9U3</accession>
<dbReference type="EMBL" id="FOCX01000018">
    <property type="protein sequence ID" value="SEO75144.1"/>
    <property type="molecule type" value="Genomic_DNA"/>
</dbReference>
<sequence>MTDCVDTEALQHQLVQAYTRAVHPDVIAHLRAALEEFDDEQLDELVECPTCGRLGMAERIQVHDCQR</sequence>
<evidence type="ECO:0000313" key="1">
    <source>
        <dbReference type="EMBL" id="SEO75144.1"/>
    </source>
</evidence>
<proteinExistence type="predicted"/>
<organism evidence="1 2">
    <name type="scientific">Halorientalis persicus</name>
    <dbReference type="NCBI Taxonomy" id="1367881"/>
    <lineage>
        <taxon>Archaea</taxon>
        <taxon>Methanobacteriati</taxon>
        <taxon>Methanobacteriota</taxon>
        <taxon>Stenosarchaea group</taxon>
        <taxon>Halobacteria</taxon>
        <taxon>Halobacteriales</taxon>
        <taxon>Haloarculaceae</taxon>
        <taxon>Halorientalis</taxon>
    </lineage>
</organism>
<evidence type="ECO:0000313" key="2">
    <source>
        <dbReference type="Proteomes" id="UP000198775"/>
    </source>
</evidence>
<name>A0A1H8S9U3_9EURY</name>